<evidence type="ECO:0000256" key="1">
    <source>
        <dbReference type="SAM" id="Phobius"/>
    </source>
</evidence>
<feature type="domain" description="Tyrosine-protein kinase ephrin type A/B receptor-like" evidence="3">
    <location>
        <begin position="482"/>
        <end position="519"/>
    </location>
</feature>
<dbReference type="Gene3D" id="2.10.50.10">
    <property type="entry name" value="Tumor Necrosis Factor Receptor, subunit A, domain 2"/>
    <property type="match status" value="5"/>
</dbReference>
<evidence type="ECO:0000256" key="2">
    <source>
        <dbReference type="SAM" id="SignalP"/>
    </source>
</evidence>
<comment type="caution">
    <text evidence="4">The sequence shown here is derived from an EMBL/GenBank/DDBJ whole genome shotgun (WGS) entry which is preliminary data.</text>
</comment>
<dbReference type="PANTHER" id="PTHR46967:SF1">
    <property type="entry name" value="KERATIN-ASSOCIATED PROTEIN 16-1-LIKE"/>
    <property type="match status" value="1"/>
</dbReference>
<feature type="domain" description="Tyrosine-protein kinase ephrin type A/B receptor-like" evidence="3">
    <location>
        <begin position="690"/>
        <end position="738"/>
    </location>
</feature>
<evidence type="ECO:0000259" key="3">
    <source>
        <dbReference type="Pfam" id="PF07699"/>
    </source>
</evidence>
<keyword evidence="1" id="KW-1133">Transmembrane helix</keyword>
<keyword evidence="2" id="KW-0732">Signal</keyword>
<evidence type="ECO:0000313" key="4">
    <source>
        <dbReference type="EMBL" id="KAJ3443869.1"/>
    </source>
</evidence>
<dbReference type="Proteomes" id="UP001146793">
    <property type="component" value="Unassembled WGS sequence"/>
</dbReference>
<dbReference type="SMART" id="SM01411">
    <property type="entry name" value="Ephrin_rec_like"/>
    <property type="match status" value="7"/>
</dbReference>
<feature type="transmembrane region" description="Helical" evidence="1">
    <location>
        <begin position="838"/>
        <end position="855"/>
    </location>
</feature>
<feature type="domain" description="Tyrosine-protein kinase ephrin type A/B receptor-like" evidence="3">
    <location>
        <begin position="590"/>
        <end position="633"/>
    </location>
</feature>
<dbReference type="SUPFAM" id="SSF57184">
    <property type="entry name" value="Growth factor receptor domain"/>
    <property type="match status" value="2"/>
</dbReference>
<evidence type="ECO:0000313" key="5">
    <source>
        <dbReference type="Proteomes" id="UP001146793"/>
    </source>
</evidence>
<feature type="transmembrane region" description="Helical" evidence="1">
    <location>
        <begin position="1064"/>
        <end position="1088"/>
    </location>
</feature>
<dbReference type="InterPro" id="IPR011641">
    <property type="entry name" value="Tyr-kin_ephrin_A/B_rcpt-like"/>
</dbReference>
<name>A0AAV7ZRU0_9EUKA</name>
<dbReference type="InterPro" id="IPR009030">
    <property type="entry name" value="Growth_fac_rcpt_cys_sf"/>
</dbReference>
<accession>A0AAV7ZRU0</accession>
<sequence length="1364" mass="155820">MKTKILFFLHLILLFNNFVFLCEAQCSKKHDPETIGGNVQINGYLNPEDQYPQVTSIGKDGLKYAVTWYRNDTSDGSYCSGICVQLFDSKDGTKIGEEFRVNSNTTNEPKHPSITAIGAQRDKFVICWQSFLQNENDNEIYAQVFNSTDHSKIGLEFRVNQKISQDQFGATISAIGENNEQFVICWNSYNTEKNWEIRAMIYDIQEDNIVNLTQELQVNTFTNSVQKHPAVASIQEDGRKLIITWQSSGQDGSKDGIYAQAINSSNGAKIGVEFLVNSNTTEEQQFPSITAIGAQRDKFVICWQSYDQDGSEFGIYAQVFNSTDHSKIGLEFRVNLNTHDHQLFPSIAAIGINNQNNYFVITWISKHRSGLFYSVFARVFDSGTGNGLLDHDYQINSLDSYHQKNPNVAAVGNSFVVVWDSQDQIDGSSYEMYSQIFDSNMVCLCSEGSFSNTTIPDQCQKCATGEYQSMEGQTSCDRCLSGTFQSDEGQMNCIKCPKGQYQPQAGQSACTKCKQGTYQNAKGQVECLDCLQGSYQNDEGQSACQECREGTFSNKSAQAECTNCPPGEYQGERGQSMCQICGKGNTANQNESATECVKCAQGTYQDQDGQTFCYNCPNGTYNAYEGSRTERDCLECAIGTYNDHEAQSSCLLCPAGTYQDEQAKTGCVDCLGGSYAKNEGSTSCELCGSGEYQNEKAQAQCQNCPFDTYQPNIGSSGCEYCPIFSETLSTKTQSLQECYCTIGHYGLPGESCKSCPSNGICNEFNQFYPFAQEGYWQSVDSPTEIMKCPVFEACPGNDFEMCNITLGYFGFKCSECLEGFYKLDSVCERCPENANQRLFFFLLLFLSILVFLLVIAKRATAYFGSFTISFSFFQLLVVLYQLNINWPTKINNTFKIFLPFNFNLDFLATECSFNFSYIDKWVIIQLSPFIFITLFVIIYSLLVLHSKIVKKWNNLKFVKQFLTRFPKFMYKPSKKIDNKLLFYFHLAKYYLLSPLFQSFSKREINTNIKNTLINVYLTLLTLLYLILSQKTLEIFDCQYDSGSDKFVFQQDQNYNCFESTWNTILPFAIISVILYIIGIPLLIIYLLIKNSKMLNEKEFDLKFGLLCSRYSKNFFFWEIIIMVRKLFFVICKIYLFNYAILQTVLIILVLLFSLIFQFKYKPYLEKRHNFLEIILLSIPQLILFAGLVFDSEERINEDNLVNVVLFILVISIIILVLITSLDIFYKIQFQKSNLIKNINHNKISYFDSFLSQKKNGKNARNKNKKITLLLLVKWLSSLNTNKSKKIILLNNKICDNNAKSQKKINIKKTMILIKDLFENDLIWKICKWYQQKATTIQKLHIRILIENFYMFLNINSRTQHNIKN</sequence>
<proteinExistence type="predicted"/>
<protein>
    <recommendedName>
        <fullName evidence="3">Tyrosine-protein kinase ephrin type A/B receptor-like domain-containing protein</fullName>
    </recommendedName>
</protein>
<feature type="transmembrane region" description="Helical" evidence="1">
    <location>
        <begin position="862"/>
        <end position="882"/>
    </location>
</feature>
<feature type="transmembrane region" description="Helical" evidence="1">
    <location>
        <begin position="1170"/>
        <end position="1189"/>
    </location>
</feature>
<feature type="signal peptide" evidence="2">
    <location>
        <begin position="1"/>
        <end position="24"/>
    </location>
</feature>
<dbReference type="PANTHER" id="PTHR46967">
    <property type="entry name" value="INSULIN-LIKE GROWTH FACTOR BINDING PROTEIN,N-TERMINAL"/>
    <property type="match status" value="1"/>
</dbReference>
<gene>
    <name evidence="4" type="ORF">M0812_09715</name>
</gene>
<dbReference type="Pfam" id="PF07699">
    <property type="entry name" value="Ephrin_rec_like"/>
    <property type="match status" value="3"/>
</dbReference>
<feature type="chain" id="PRO_5043653229" description="Tyrosine-protein kinase ephrin type A/B receptor-like domain-containing protein" evidence="2">
    <location>
        <begin position="25"/>
        <end position="1364"/>
    </location>
</feature>
<organism evidence="4 5">
    <name type="scientific">Anaeramoeba flamelloides</name>
    <dbReference type="NCBI Taxonomy" id="1746091"/>
    <lineage>
        <taxon>Eukaryota</taxon>
        <taxon>Metamonada</taxon>
        <taxon>Anaeramoebidae</taxon>
        <taxon>Anaeramoeba</taxon>
    </lineage>
</organism>
<dbReference type="CDD" id="cd00185">
    <property type="entry name" value="TNFRSF"/>
    <property type="match status" value="1"/>
</dbReference>
<keyword evidence="1" id="KW-0812">Transmembrane</keyword>
<dbReference type="EMBL" id="JANTQA010000023">
    <property type="protein sequence ID" value="KAJ3443869.1"/>
    <property type="molecule type" value="Genomic_DNA"/>
</dbReference>
<feature type="transmembrane region" description="Helical" evidence="1">
    <location>
        <begin position="1141"/>
        <end position="1158"/>
    </location>
</feature>
<reference evidence="4" key="1">
    <citation type="submission" date="2022-08" db="EMBL/GenBank/DDBJ databases">
        <title>Novel sulphate-reducing endosymbionts in the free-living metamonad Anaeramoeba.</title>
        <authorList>
            <person name="Jerlstrom-Hultqvist J."/>
            <person name="Cepicka I."/>
            <person name="Gallot-Lavallee L."/>
            <person name="Salas-Leiva D."/>
            <person name="Curtis B.A."/>
            <person name="Zahonova K."/>
            <person name="Pipaliya S."/>
            <person name="Dacks J."/>
            <person name="Roger A.J."/>
        </authorList>
    </citation>
    <scope>NUCLEOTIDE SEQUENCE</scope>
    <source>
        <strain evidence="4">Busselton2</strain>
    </source>
</reference>
<feature type="transmembrane region" description="Helical" evidence="1">
    <location>
        <begin position="1011"/>
        <end position="1027"/>
    </location>
</feature>
<feature type="transmembrane region" description="Helical" evidence="1">
    <location>
        <begin position="922"/>
        <end position="944"/>
    </location>
</feature>
<feature type="transmembrane region" description="Helical" evidence="1">
    <location>
        <begin position="1201"/>
        <end position="1225"/>
    </location>
</feature>
<keyword evidence="1" id="KW-0472">Membrane</keyword>